<dbReference type="Proteomes" id="UP000295313">
    <property type="component" value="Unassembled WGS sequence"/>
</dbReference>
<dbReference type="EMBL" id="SOEO01000001">
    <property type="protein sequence ID" value="TDX86189.1"/>
    <property type="molecule type" value="Genomic_DNA"/>
</dbReference>
<dbReference type="RefSeq" id="WP_133942825.1">
    <property type="nucleotide sequence ID" value="NZ_SOEO01000001.1"/>
</dbReference>
<evidence type="ECO:0000313" key="2">
    <source>
        <dbReference type="EMBL" id="TDX86189.1"/>
    </source>
</evidence>
<evidence type="ECO:0000256" key="1">
    <source>
        <dbReference type="SAM" id="MobiDB-lite"/>
    </source>
</evidence>
<protein>
    <submittedName>
        <fullName evidence="2">Uncharacterized protein</fullName>
    </submittedName>
</protein>
<evidence type="ECO:0000313" key="3">
    <source>
        <dbReference type="Proteomes" id="UP000295313"/>
    </source>
</evidence>
<proteinExistence type="predicted"/>
<accession>A0A4R8II29</accession>
<name>A0A4R8II29_9FLAO</name>
<sequence>MSLIKPKDLDTELYEEVIDQITRYQEPEELEDDEPVEVPVEAINQEVQNHINDAEAFIKTFLFKYDLVKLFGNEDTEPTVKDDALKKCVKVTASWFLIRKANPTVNMDKFHADFMFWIGTEDEPGWIYGIRDGKLNPAWPYPVDNPETPEDESGSDVYWTSTTKRTNRF</sequence>
<gene>
    <name evidence="2" type="ORF">B0I22_0299</name>
</gene>
<reference evidence="2 3" key="1">
    <citation type="submission" date="2019-03" db="EMBL/GenBank/DDBJ databases">
        <title>Genomic Encyclopedia of Type Strains, Phase III (KMG-III): the genomes of soil and plant-associated and newly described type strains.</title>
        <authorList>
            <person name="Whitman W."/>
        </authorList>
    </citation>
    <scope>NUCLEOTIDE SEQUENCE [LARGE SCALE GENOMIC DNA]</scope>
    <source>
        <strain evidence="2 3">CGMCC 1.12802</strain>
    </source>
</reference>
<feature type="compositionally biased region" description="Polar residues" evidence="1">
    <location>
        <begin position="158"/>
        <end position="169"/>
    </location>
</feature>
<dbReference type="AlphaFoldDB" id="A0A4R8II29"/>
<comment type="caution">
    <text evidence="2">The sequence shown here is derived from an EMBL/GenBank/DDBJ whole genome shotgun (WGS) entry which is preliminary data.</text>
</comment>
<organism evidence="2 3">
    <name type="scientific">Epilithonimonas xixisoli</name>
    <dbReference type="NCBI Taxonomy" id="1476462"/>
    <lineage>
        <taxon>Bacteria</taxon>
        <taxon>Pseudomonadati</taxon>
        <taxon>Bacteroidota</taxon>
        <taxon>Flavobacteriia</taxon>
        <taxon>Flavobacteriales</taxon>
        <taxon>Weeksellaceae</taxon>
        <taxon>Chryseobacterium group</taxon>
        <taxon>Epilithonimonas</taxon>
    </lineage>
</organism>
<feature type="region of interest" description="Disordered" evidence="1">
    <location>
        <begin position="143"/>
        <end position="169"/>
    </location>
</feature>
<dbReference type="OrthoDB" id="1256104at2"/>
<keyword evidence="3" id="KW-1185">Reference proteome</keyword>